<dbReference type="GO" id="GO:0016301">
    <property type="term" value="F:kinase activity"/>
    <property type="evidence" value="ECO:0007669"/>
    <property type="project" value="UniProtKB-KW"/>
</dbReference>
<sequence>MTTDEQFGPDGWAVEVTAPARLSFTLINLDGESLRRNGIAAMAVRRPGLRARVRPGEGVKITGTEAETTRDLTKGLTKLRELWDGPGVHVDVTRPLPQHSGFGSKTSSLLALGHAYGVLCGRETDLRELSELLGRGRTSGASTGLAAGGGFLVDGGHRNPPDFYAAPEQFLRPSRFAQSVPPPKPVVRLPFPNWPILVLLTNGRHLGGTEELGWFQSVTPIPPAEAARTAQLVFMGLAPAIAEHDYDGFCDAVNEITFRSHFKREQIRFQGKEMIDLLDEGGSEKSVDAIALSVTGPACFAFTRDPGAATRWAQSLKERGLVRDFWFTNACNTGITTSFVP</sequence>
<evidence type="ECO:0000313" key="5">
    <source>
        <dbReference type="EMBL" id="AVW82919.1"/>
    </source>
</evidence>
<dbReference type="PIRSF" id="PIRSF004884">
    <property type="entry name" value="Sugar_kin_arch"/>
    <property type="match status" value="1"/>
</dbReference>
<dbReference type="EMBL" id="KY682079">
    <property type="protein sequence ID" value="AVW82919.1"/>
    <property type="molecule type" value="Genomic_DNA"/>
</dbReference>
<name>A0A5S8ZHZ5_9NOCA</name>
<proteinExistence type="predicted"/>
<evidence type="ECO:0000256" key="1">
    <source>
        <dbReference type="ARBA" id="ARBA00022679"/>
    </source>
</evidence>
<organism evidence="5">
    <name type="scientific">Nocardia interforma ATCC 21072</name>
    <dbReference type="NCBI Taxonomy" id="1311815"/>
    <lineage>
        <taxon>Bacteria</taxon>
        <taxon>Bacillati</taxon>
        <taxon>Actinomycetota</taxon>
        <taxon>Actinomycetes</taxon>
        <taxon>Mycobacteriales</taxon>
        <taxon>Nocardiaceae</taxon>
        <taxon>Nocardia</taxon>
    </lineage>
</organism>
<dbReference type="NCBIfam" id="TIGR00144">
    <property type="entry name" value="beta_RFAP_syn"/>
    <property type="match status" value="1"/>
</dbReference>
<keyword evidence="1" id="KW-0808">Transferase</keyword>
<dbReference type="InterPro" id="IPR020568">
    <property type="entry name" value="Ribosomal_Su5_D2-typ_SF"/>
</dbReference>
<protein>
    <submittedName>
        <fullName evidence="5">Beta-ribofuranosylaminobenzene 5'-phosphate synthase</fullName>
    </submittedName>
</protein>
<feature type="domain" description="GHMP kinase C-terminal" evidence="4">
    <location>
        <begin position="238"/>
        <end position="319"/>
    </location>
</feature>
<accession>A0A5S8ZHZ5</accession>
<dbReference type="InterPro" id="IPR013750">
    <property type="entry name" value="GHMP_kinase_C_dom"/>
</dbReference>
<dbReference type="GO" id="GO:0005524">
    <property type="term" value="F:ATP binding"/>
    <property type="evidence" value="ECO:0007669"/>
    <property type="project" value="InterPro"/>
</dbReference>
<reference evidence="5" key="1">
    <citation type="journal article" date="2019" name="Appl. Environ. Microbiol.">
        <title>Comparative investigation into formycin A and pyrazofurin A biosynthesis reveals branch pathways for the construction of C-nucleoside scaffolds.</title>
        <authorList>
            <person name="Zhang M."/>
            <person name="Zhang P."/>
            <person name="Xu G."/>
            <person name="Zhou W."/>
            <person name="Gao Y."/>
            <person name="Gong R."/>
            <person name="Cai Y.S."/>
            <person name="Cong H."/>
            <person name="Deng Z."/>
            <person name="Price N.P.J."/>
            <person name="Mao X."/>
            <person name="Chen W."/>
        </authorList>
    </citation>
    <scope>NUCLEOTIDE SEQUENCE</scope>
    <source>
        <strain evidence="5">ATCC 21072</strain>
    </source>
</reference>
<dbReference type="AlphaFoldDB" id="A0A5S8ZHZ5"/>
<dbReference type="SUPFAM" id="SSF54211">
    <property type="entry name" value="Ribosomal protein S5 domain 2-like"/>
    <property type="match status" value="1"/>
</dbReference>
<dbReference type="InterPro" id="IPR006204">
    <property type="entry name" value="GHMP_kinase_N_dom"/>
</dbReference>
<dbReference type="InterPro" id="IPR004422">
    <property type="entry name" value="RFAP_synthase"/>
</dbReference>
<evidence type="ECO:0000259" key="3">
    <source>
        <dbReference type="Pfam" id="PF00288"/>
    </source>
</evidence>
<dbReference type="SMR" id="A0A5S8ZHZ5"/>
<feature type="domain" description="GHMP kinase N-terminal" evidence="3">
    <location>
        <begin position="76"/>
        <end position="137"/>
    </location>
</feature>
<dbReference type="Pfam" id="PF00288">
    <property type="entry name" value="GHMP_kinases_N"/>
    <property type="match status" value="1"/>
</dbReference>
<dbReference type="Pfam" id="PF08544">
    <property type="entry name" value="GHMP_kinases_C"/>
    <property type="match status" value="1"/>
</dbReference>
<keyword evidence="2" id="KW-0418">Kinase</keyword>
<gene>
    <name evidence="5" type="primary">focT</name>
</gene>
<evidence type="ECO:0000259" key="4">
    <source>
        <dbReference type="Pfam" id="PF08544"/>
    </source>
</evidence>
<evidence type="ECO:0000256" key="2">
    <source>
        <dbReference type="ARBA" id="ARBA00022777"/>
    </source>
</evidence>